<accession>A0A9W4T7Y2</accession>
<organism evidence="1 2">
    <name type="scientific">Funneliformis geosporum</name>
    <dbReference type="NCBI Taxonomy" id="1117311"/>
    <lineage>
        <taxon>Eukaryota</taxon>
        <taxon>Fungi</taxon>
        <taxon>Fungi incertae sedis</taxon>
        <taxon>Mucoromycota</taxon>
        <taxon>Glomeromycotina</taxon>
        <taxon>Glomeromycetes</taxon>
        <taxon>Glomerales</taxon>
        <taxon>Glomeraceae</taxon>
        <taxon>Funneliformis</taxon>
    </lineage>
</organism>
<dbReference type="Proteomes" id="UP001153678">
    <property type="component" value="Unassembled WGS sequence"/>
</dbReference>
<keyword evidence="2" id="KW-1185">Reference proteome</keyword>
<dbReference type="OrthoDB" id="4948898at2759"/>
<sequence length="99" mass="11881">IENNYSKLFIFSRFSNEPQFYHDSGNNEYDDQYWILIPGTEKHFEQKFNFKMDKNEVHKSIFEYSSEFIIKVGIEFQAEIPSIGENGINIEVNDKIWIF</sequence>
<name>A0A9W4T7Y2_9GLOM</name>
<dbReference type="AlphaFoldDB" id="A0A9W4T7Y2"/>
<feature type="non-terminal residue" evidence="1">
    <location>
        <position position="1"/>
    </location>
</feature>
<dbReference type="EMBL" id="CAMKVN010013996">
    <property type="protein sequence ID" value="CAI2196292.1"/>
    <property type="molecule type" value="Genomic_DNA"/>
</dbReference>
<evidence type="ECO:0000313" key="2">
    <source>
        <dbReference type="Proteomes" id="UP001153678"/>
    </source>
</evidence>
<proteinExistence type="predicted"/>
<comment type="caution">
    <text evidence="1">The sequence shown here is derived from an EMBL/GenBank/DDBJ whole genome shotgun (WGS) entry which is preliminary data.</text>
</comment>
<gene>
    <name evidence="1" type="ORF">FWILDA_LOCUS17505</name>
</gene>
<protein>
    <submittedName>
        <fullName evidence="1">19968_t:CDS:1</fullName>
    </submittedName>
</protein>
<reference evidence="1" key="1">
    <citation type="submission" date="2022-08" db="EMBL/GenBank/DDBJ databases">
        <authorList>
            <person name="Kallberg Y."/>
            <person name="Tangrot J."/>
            <person name="Rosling A."/>
        </authorList>
    </citation>
    <scope>NUCLEOTIDE SEQUENCE</scope>
    <source>
        <strain evidence="1">Wild A</strain>
    </source>
</reference>
<evidence type="ECO:0000313" key="1">
    <source>
        <dbReference type="EMBL" id="CAI2196292.1"/>
    </source>
</evidence>
<feature type="non-terminal residue" evidence="1">
    <location>
        <position position="99"/>
    </location>
</feature>
<dbReference type="Gene3D" id="2.80.10.50">
    <property type="match status" value="1"/>
</dbReference>